<organism evidence="1 2">
    <name type="scientific">Flavobacterium pallidum</name>
    <dbReference type="NCBI Taxonomy" id="2172098"/>
    <lineage>
        <taxon>Bacteria</taxon>
        <taxon>Pseudomonadati</taxon>
        <taxon>Bacteroidota</taxon>
        <taxon>Flavobacteriia</taxon>
        <taxon>Flavobacteriales</taxon>
        <taxon>Flavobacteriaceae</taxon>
        <taxon>Flavobacterium</taxon>
    </lineage>
</organism>
<dbReference type="AlphaFoldDB" id="A0A2S1SEV0"/>
<reference evidence="1 2" key="1">
    <citation type="submission" date="2018-05" db="EMBL/GenBank/DDBJ databases">
        <title>Genome sequencing of Flavobacterium sp. HYN0049.</title>
        <authorList>
            <person name="Yi H."/>
            <person name="Baek C."/>
        </authorList>
    </citation>
    <scope>NUCLEOTIDE SEQUENCE [LARGE SCALE GENOMIC DNA]</scope>
    <source>
        <strain evidence="1 2">HYN0049</strain>
    </source>
</reference>
<keyword evidence="2" id="KW-1185">Reference proteome</keyword>
<dbReference type="EMBL" id="CP029187">
    <property type="protein sequence ID" value="AWI24919.1"/>
    <property type="molecule type" value="Genomic_DNA"/>
</dbReference>
<protein>
    <submittedName>
        <fullName evidence="1">Uncharacterized protein</fullName>
    </submittedName>
</protein>
<dbReference type="KEGG" id="fpal:HYN49_02860"/>
<accession>A0A2S1SEV0</accession>
<proteinExistence type="predicted"/>
<dbReference type="Proteomes" id="UP000244937">
    <property type="component" value="Chromosome"/>
</dbReference>
<evidence type="ECO:0000313" key="2">
    <source>
        <dbReference type="Proteomes" id="UP000244937"/>
    </source>
</evidence>
<evidence type="ECO:0000313" key="1">
    <source>
        <dbReference type="EMBL" id="AWI24919.1"/>
    </source>
</evidence>
<gene>
    <name evidence="1" type="ORF">HYN49_02860</name>
</gene>
<name>A0A2S1SEV0_9FLAO</name>
<sequence>MTKVVINNYNATFMVWHFRDGEKDVRFIPMAHVNKPEKFARIKTLVDSFRMKGYAIYYEGVEMSKSIDSTRRDSILRKFRTIIGMVPNNYADKNNKSTKQFAVKGFIGQTAQNTGVDKVTDINADLHIDELVSIFEKKNGNIKLSECDWQTKLNDKYRCRKIDRKKMDGLVLHYRNEHLSRLVAIAPEKKIVILYGAMHEKNFEEYLQKYNPNWERVREGSNIRW</sequence>